<evidence type="ECO:0000259" key="8">
    <source>
        <dbReference type="PROSITE" id="PS50949"/>
    </source>
</evidence>
<dbReference type="Gene3D" id="3.40.640.10">
    <property type="entry name" value="Type I PLP-dependent aspartate aminotransferase-like (Major domain)"/>
    <property type="match status" value="1"/>
</dbReference>
<dbReference type="Pfam" id="PF00392">
    <property type="entry name" value="GntR"/>
    <property type="match status" value="1"/>
</dbReference>
<evidence type="ECO:0000256" key="2">
    <source>
        <dbReference type="ARBA" id="ARBA00016004"/>
    </source>
</evidence>
<dbReference type="Pfam" id="PF00155">
    <property type="entry name" value="Aminotran_1_2"/>
    <property type="match status" value="1"/>
</dbReference>
<keyword evidence="9" id="KW-0032">Aminotransferase</keyword>
<dbReference type="InterPro" id="IPR051446">
    <property type="entry name" value="HTH_trans_reg/aminotransferase"/>
</dbReference>
<gene>
    <name evidence="9" type="primary">hisC_3</name>
    <name evidence="9" type="ORF">OCOJLMKI_3255</name>
</gene>
<dbReference type="InterPro" id="IPR015424">
    <property type="entry name" value="PyrdxlP-dep_Trfase"/>
</dbReference>
<dbReference type="Gene3D" id="1.10.10.10">
    <property type="entry name" value="Winged helix-like DNA-binding domain superfamily/Winged helix DNA-binding domain"/>
    <property type="match status" value="1"/>
</dbReference>
<dbReference type="EMBL" id="BPQP01000049">
    <property type="protein sequence ID" value="GJD96037.1"/>
    <property type="molecule type" value="Genomic_DNA"/>
</dbReference>
<evidence type="ECO:0000256" key="1">
    <source>
        <dbReference type="ARBA" id="ARBA00005384"/>
    </source>
</evidence>
<sequence>MKASSRAEPSRVGRVTAAIAERIAGRHLAPGTRLPSVRAFAEAMGVSKSTVVEAYDRLGAEGLIVARRGSGFYVAGKTRPLCLKTVGPQLDREVDPLWIARQSLQSGPGLLKPGSGWLPSAWMPMEAIRRGLRQAARTQDRGLVCYDQPLGFPPLRAQIARRLGERGVEADADQILLVDSATQALDLICRFLIEPGDTVVVDDPCYSNLHALLRAHRVTVVGVPYTPSGPDLAGLEAMLAQHRPRFYLTNSALQNPTGATLAPAVAHKVLRLAEAHGTLIIEDDIFGDLEPDPAPRLAGFDGLERVIQIGSFSKILSASIRCGFIALRPDWVEALIDLKLATALSSGHFSAVLMHGLITDGTYRHHVGEVREKLARDMGRTLRRLEACGLTPWTQPRGGLFLWARLPDGLDSAEIARRALANDVVLGPGGAYSLSPMGQRFLRFNVAHCGDPRIFAVLQEAMAASRRSPRHGAEPVAYGDA</sequence>
<dbReference type="PROSITE" id="PS50949">
    <property type="entry name" value="HTH_GNTR"/>
    <property type="match status" value="1"/>
</dbReference>
<feature type="domain" description="HTH gntR-type" evidence="8">
    <location>
        <begin position="9"/>
        <end position="77"/>
    </location>
</feature>
<dbReference type="PANTHER" id="PTHR46577:SF2">
    <property type="entry name" value="TRANSCRIPTIONAL REGULATORY PROTEIN"/>
    <property type="match status" value="1"/>
</dbReference>
<name>A0ABQ4S0S9_9HYPH</name>
<dbReference type="InterPro" id="IPR036388">
    <property type="entry name" value="WH-like_DNA-bd_sf"/>
</dbReference>
<dbReference type="RefSeq" id="WP_238245153.1">
    <property type="nucleotide sequence ID" value="NZ_BPQP01000049.1"/>
</dbReference>
<dbReference type="SUPFAM" id="SSF46785">
    <property type="entry name" value="Winged helix' DNA-binding domain"/>
    <property type="match status" value="1"/>
</dbReference>
<keyword evidence="3" id="KW-0663">Pyridoxal phosphate</keyword>
<evidence type="ECO:0000256" key="3">
    <source>
        <dbReference type="ARBA" id="ARBA00022898"/>
    </source>
</evidence>
<evidence type="ECO:0000256" key="4">
    <source>
        <dbReference type="ARBA" id="ARBA00023015"/>
    </source>
</evidence>
<keyword evidence="6" id="KW-0804">Transcription</keyword>
<organism evidence="9 10">
    <name type="scientific">Methylobacterium iners</name>
    <dbReference type="NCBI Taxonomy" id="418707"/>
    <lineage>
        <taxon>Bacteria</taxon>
        <taxon>Pseudomonadati</taxon>
        <taxon>Pseudomonadota</taxon>
        <taxon>Alphaproteobacteria</taxon>
        <taxon>Hyphomicrobiales</taxon>
        <taxon>Methylobacteriaceae</taxon>
        <taxon>Methylobacterium</taxon>
    </lineage>
</organism>
<dbReference type="InterPro" id="IPR036390">
    <property type="entry name" value="WH_DNA-bd_sf"/>
</dbReference>
<dbReference type="SMART" id="SM00345">
    <property type="entry name" value="HTH_GNTR"/>
    <property type="match status" value="1"/>
</dbReference>
<keyword evidence="9" id="KW-0808">Transferase</keyword>
<dbReference type="PRINTS" id="PR00035">
    <property type="entry name" value="HTHGNTR"/>
</dbReference>
<keyword evidence="10" id="KW-1185">Reference proteome</keyword>
<dbReference type="InterPro" id="IPR015421">
    <property type="entry name" value="PyrdxlP-dep_Trfase_major"/>
</dbReference>
<dbReference type="InterPro" id="IPR000524">
    <property type="entry name" value="Tscrpt_reg_HTH_GntR"/>
</dbReference>
<reference evidence="9" key="2">
    <citation type="submission" date="2021-08" db="EMBL/GenBank/DDBJ databases">
        <authorList>
            <person name="Tani A."/>
            <person name="Ola A."/>
            <person name="Ogura Y."/>
            <person name="Katsura K."/>
            <person name="Hayashi T."/>
        </authorList>
    </citation>
    <scope>NUCLEOTIDE SEQUENCE</scope>
    <source>
        <strain evidence="9">DSM 19015</strain>
    </source>
</reference>
<dbReference type="CDD" id="cd00609">
    <property type="entry name" value="AAT_like"/>
    <property type="match status" value="1"/>
</dbReference>
<protein>
    <recommendedName>
        <fullName evidence="2">8-amino-7-oxononanoate synthase</fullName>
    </recommendedName>
    <alternativeName>
        <fullName evidence="7">Alpha-oxoamine synthase</fullName>
    </alternativeName>
</protein>
<evidence type="ECO:0000256" key="5">
    <source>
        <dbReference type="ARBA" id="ARBA00023125"/>
    </source>
</evidence>
<evidence type="ECO:0000256" key="7">
    <source>
        <dbReference type="ARBA" id="ARBA00031658"/>
    </source>
</evidence>
<comment type="caution">
    <text evidence="9">The sequence shown here is derived from an EMBL/GenBank/DDBJ whole genome shotgun (WGS) entry which is preliminary data.</text>
</comment>
<evidence type="ECO:0000313" key="10">
    <source>
        <dbReference type="Proteomes" id="UP001055125"/>
    </source>
</evidence>
<dbReference type="CDD" id="cd07377">
    <property type="entry name" value="WHTH_GntR"/>
    <property type="match status" value="1"/>
</dbReference>
<keyword evidence="4" id="KW-0805">Transcription regulation</keyword>
<proteinExistence type="inferred from homology"/>
<dbReference type="GO" id="GO:0008483">
    <property type="term" value="F:transaminase activity"/>
    <property type="evidence" value="ECO:0007669"/>
    <property type="project" value="UniProtKB-KW"/>
</dbReference>
<dbReference type="SUPFAM" id="SSF53383">
    <property type="entry name" value="PLP-dependent transferases"/>
    <property type="match status" value="1"/>
</dbReference>
<keyword evidence="5" id="KW-0238">DNA-binding</keyword>
<evidence type="ECO:0000313" key="9">
    <source>
        <dbReference type="EMBL" id="GJD96037.1"/>
    </source>
</evidence>
<comment type="similarity">
    <text evidence="1">In the C-terminal section; belongs to the class-I pyridoxal-phosphate-dependent aminotransferase family.</text>
</comment>
<dbReference type="InterPro" id="IPR004839">
    <property type="entry name" value="Aminotransferase_I/II_large"/>
</dbReference>
<reference evidence="9" key="1">
    <citation type="journal article" date="2021" name="Front. Microbiol.">
        <title>Comprehensive Comparative Genomics and Phenotyping of Methylobacterium Species.</title>
        <authorList>
            <person name="Alessa O."/>
            <person name="Ogura Y."/>
            <person name="Fujitani Y."/>
            <person name="Takami H."/>
            <person name="Hayashi T."/>
            <person name="Sahin N."/>
            <person name="Tani A."/>
        </authorList>
    </citation>
    <scope>NUCLEOTIDE SEQUENCE</scope>
    <source>
        <strain evidence="9">DSM 19015</strain>
    </source>
</reference>
<dbReference type="Proteomes" id="UP001055125">
    <property type="component" value="Unassembled WGS sequence"/>
</dbReference>
<evidence type="ECO:0000256" key="6">
    <source>
        <dbReference type="ARBA" id="ARBA00023163"/>
    </source>
</evidence>
<accession>A0ABQ4S0S9</accession>
<dbReference type="PANTHER" id="PTHR46577">
    <property type="entry name" value="HTH-TYPE TRANSCRIPTIONAL REGULATORY PROTEIN GABR"/>
    <property type="match status" value="1"/>
</dbReference>